<feature type="compositionally biased region" description="Basic residues" evidence="1">
    <location>
        <begin position="300"/>
        <end position="317"/>
    </location>
</feature>
<evidence type="ECO:0000313" key="2">
    <source>
        <dbReference type="EMBL" id="MBU9848056.1"/>
    </source>
</evidence>
<gene>
    <name evidence="2" type="ORF">J1784_23995</name>
</gene>
<dbReference type="RefSeq" id="WP_217151273.1">
    <property type="nucleotide sequence ID" value="NZ_JAFMOY010000133.1"/>
</dbReference>
<dbReference type="Proteomes" id="UP000739284">
    <property type="component" value="Unassembled WGS sequence"/>
</dbReference>
<accession>A0ABS6LM97</accession>
<keyword evidence="3" id="KW-1185">Reference proteome</keyword>
<feature type="region of interest" description="Disordered" evidence="1">
    <location>
        <begin position="293"/>
        <end position="365"/>
    </location>
</feature>
<feature type="compositionally biased region" description="Polar residues" evidence="1">
    <location>
        <begin position="327"/>
        <end position="346"/>
    </location>
</feature>
<sequence>MPQPNYRTEWLCIATSGQAVDGRVIEAQWLNDAAETYTRNTYTAMIWPHHPQYDLGEREFTCNLGEVDALKVENEGDVTKLYAQLIPNQFLIDANRMGQKLFTSAEFISDFAGSGKEYLFGLAVTDIPASLGTEKLKFILAGEEKDAARGSLETFSLGTLKNNKAEKKESSLWAKLFSSRKEFTPTPEPNTDTETNKPTEGEEQKMDELKALLEQMLKMMQDGQAAAEGENTDADTPELAADEVADVAENIADAAEQVAELAQDVAENPEDEVKAAEFTVAKANLVKAMKAFNVGSKPVKTSRRERRQFSAQRRKADKPRTPADVFTQFSAQLTDVMTKLSAQESGGTRRPGNAPGGSNKPRELV</sequence>
<protein>
    <submittedName>
        <fullName evidence="2">GPO family capsid scaffolding protein</fullName>
    </submittedName>
</protein>
<proteinExistence type="predicted"/>
<evidence type="ECO:0000256" key="1">
    <source>
        <dbReference type="SAM" id="MobiDB-lite"/>
    </source>
</evidence>
<comment type="caution">
    <text evidence="2">The sequence shown here is derived from an EMBL/GenBank/DDBJ whole genome shotgun (WGS) entry which is preliminary data.</text>
</comment>
<dbReference type="Pfam" id="PF05929">
    <property type="entry name" value="Phage_GPO"/>
    <property type="match status" value="1"/>
</dbReference>
<reference evidence="2 3" key="1">
    <citation type="submission" date="2021-03" db="EMBL/GenBank/DDBJ databases">
        <title>Five novel Rahnella species.</title>
        <authorList>
            <person name="Brady C."/>
            <person name="Asselin J."/>
            <person name="Beer S."/>
            <person name="Bruberg M.B."/>
            <person name="Crampton B."/>
            <person name="Venter S."/>
            <person name="Arnold D."/>
            <person name="Denman S."/>
        </authorList>
    </citation>
    <scope>NUCLEOTIDE SEQUENCE [LARGE SCALE GENOMIC DNA]</scope>
    <source>
        <strain evidence="2 3">FRB 231</strain>
    </source>
</reference>
<dbReference type="EMBL" id="JAFMOY010000133">
    <property type="protein sequence ID" value="MBU9848056.1"/>
    <property type="molecule type" value="Genomic_DNA"/>
</dbReference>
<feature type="region of interest" description="Disordered" evidence="1">
    <location>
        <begin position="179"/>
        <end position="204"/>
    </location>
</feature>
<name>A0ABS6LM97_9GAMM</name>
<evidence type="ECO:0000313" key="3">
    <source>
        <dbReference type="Proteomes" id="UP000739284"/>
    </source>
</evidence>
<dbReference type="InterPro" id="IPR009228">
    <property type="entry name" value="Capsid_scaffold_GpO"/>
</dbReference>
<organism evidence="2 3">
    <name type="scientific">Rahnella ecdela</name>
    <dbReference type="NCBI Taxonomy" id="2816250"/>
    <lineage>
        <taxon>Bacteria</taxon>
        <taxon>Pseudomonadati</taxon>
        <taxon>Pseudomonadota</taxon>
        <taxon>Gammaproteobacteria</taxon>
        <taxon>Enterobacterales</taxon>
        <taxon>Yersiniaceae</taxon>
        <taxon>Rahnella</taxon>
    </lineage>
</organism>
<feature type="compositionally biased region" description="Basic and acidic residues" evidence="1">
    <location>
        <begin position="194"/>
        <end position="204"/>
    </location>
</feature>